<name>A0A8C5RAB7_9ANUR</name>
<proteinExistence type="inferred from homology"/>
<dbReference type="AlphaFoldDB" id="A0A8C5RAB7"/>
<dbReference type="InterPro" id="IPR001310">
    <property type="entry name" value="Histidine_triad_HIT"/>
</dbReference>
<gene>
    <name evidence="8" type="primary">HINT2</name>
</gene>
<feature type="chain" id="PRO_5034451428" evidence="6">
    <location>
        <begin position="38"/>
        <end position="180"/>
    </location>
</feature>
<comment type="catalytic activity">
    <reaction evidence="1">
        <text>adenosine 5'-phosphoramidate + H2O = NH4(+) + AMP</text>
        <dbReference type="Rhea" id="RHEA:67916"/>
        <dbReference type="ChEBI" id="CHEBI:15377"/>
        <dbReference type="ChEBI" id="CHEBI:28938"/>
        <dbReference type="ChEBI" id="CHEBI:57890"/>
        <dbReference type="ChEBI" id="CHEBI:456215"/>
    </reaction>
</comment>
<feature type="active site" description="Tele-AMP-histidine intermediate" evidence="3">
    <location>
        <position position="166"/>
    </location>
</feature>
<accession>A0A8C5RAB7</accession>
<dbReference type="GeneTree" id="ENSGT00940000157905"/>
<dbReference type="PANTHER" id="PTHR23089">
    <property type="entry name" value="HISTIDINE TRIAD HIT PROTEIN"/>
    <property type="match status" value="1"/>
</dbReference>
<dbReference type="PROSITE" id="PS51084">
    <property type="entry name" value="HIT_2"/>
    <property type="match status" value="1"/>
</dbReference>
<reference evidence="8" key="2">
    <citation type="submission" date="2025-09" db="UniProtKB">
        <authorList>
            <consortium name="Ensembl"/>
        </authorList>
    </citation>
    <scope>IDENTIFICATION</scope>
</reference>
<dbReference type="Proteomes" id="UP000694569">
    <property type="component" value="Unplaced"/>
</dbReference>
<comment type="similarity">
    <text evidence="2">Belongs to the HINT family.</text>
</comment>
<keyword evidence="9" id="KW-1185">Reference proteome</keyword>
<dbReference type="PROSITE" id="PS00892">
    <property type="entry name" value="HIT_1"/>
    <property type="match status" value="1"/>
</dbReference>
<sequence>MACLTVLRLLHTSLTTRCWAPLLTSGVLGSLTHQTWGQQQRLFCDGVQSLEVQRAQREAALRKESHKPQTTIFSKIIEKTIPADIIYEDDKCLAFRDVNPQAPVHFLVIPKTVIPGISHVRAGDAEVLGHLMLTASLLAQREGLTDGYRIVINDGKHGAQSVYHLHLHVIGGRQMGWPPG</sequence>
<evidence type="ECO:0000313" key="8">
    <source>
        <dbReference type="Ensembl" id="ENSLLEP00000049314.1"/>
    </source>
</evidence>
<dbReference type="OrthoDB" id="672793at2759"/>
<evidence type="ECO:0000313" key="9">
    <source>
        <dbReference type="Proteomes" id="UP000694569"/>
    </source>
</evidence>
<keyword evidence="6" id="KW-0732">Signal</keyword>
<evidence type="ECO:0000256" key="4">
    <source>
        <dbReference type="PIRSR" id="PIRSR601310-3"/>
    </source>
</evidence>
<dbReference type="InterPro" id="IPR036265">
    <property type="entry name" value="HIT-like_sf"/>
</dbReference>
<dbReference type="FunFam" id="3.30.428.10:FF:000005">
    <property type="entry name" value="Histidine triad nucleotide-binding protein 1"/>
    <property type="match status" value="1"/>
</dbReference>
<dbReference type="Gene3D" id="3.30.428.10">
    <property type="entry name" value="HIT-like"/>
    <property type="match status" value="1"/>
</dbReference>
<feature type="domain" description="HIT" evidence="7">
    <location>
        <begin position="72"/>
        <end position="180"/>
    </location>
</feature>
<feature type="signal peptide" evidence="6">
    <location>
        <begin position="1"/>
        <end position="37"/>
    </location>
</feature>
<protein>
    <submittedName>
        <fullName evidence="8">Histidine triad nucleotide binding protein 2</fullName>
    </submittedName>
</protein>
<dbReference type="Pfam" id="PF01230">
    <property type="entry name" value="HIT"/>
    <property type="match status" value="1"/>
</dbReference>
<dbReference type="SUPFAM" id="SSF54197">
    <property type="entry name" value="HIT-like"/>
    <property type="match status" value="1"/>
</dbReference>
<dbReference type="InterPro" id="IPR011146">
    <property type="entry name" value="HIT-like"/>
</dbReference>
<dbReference type="GO" id="GO:0003824">
    <property type="term" value="F:catalytic activity"/>
    <property type="evidence" value="ECO:0007669"/>
    <property type="project" value="InterPro"/>
</dbReference>
<dbReference type="CDD" id="cd01276">
    <property type="entry name" value="PKCI_related"/>
    <property type="match status" value="1"/>
</dbReference>
<organism evidence="8 9">
    <name type="scientific">Leptobrachium leishanense</name>
    <name type="common">Leishan spiny toad</name>
    <dbReference type="NCBI Taxonomy" id="445787"/>
    <lineage>
        <taxon>Eukaryota</taxon>
        <taxon>Metazoa</taxon>
        <taxon>Chordata</taxon>
        <taxon>Craniata</taxon>
        <taxon>Vertebrata</taxon>
        <taxon>Euteleostomi</taxon>
        <taxon>Amphibia</taxon>
        <taxon>Batrachia</taxon>
        <taxon>Anura</taxon>
        <taxon>Pelobatoidea</taxon>
        <taxon>Megophryidae</taxon>
        <taxon>Leptobrachium</taxon>
    </lineage>
</organism>
<evidence type="ECO:0000259" key="7">
    <source>
        <dbReference type="PROSITE" id="PS51084"/>
    </source>
</evidence>
<evidence type="ECO:0000256" key="2">
    <source>
        <dbReference type="ARBA" id="ARBA00025764"/>
    </source>
</evidence>
<evidence type="ECO:0000256" key="1">
    <source>
        <dbReference type="ARBA" id="ARBA00024472"/>
    </source>
</evidence>
<evidence type="ECO:0000256" key="3">
    <source>
        <dbReference type="PIRSR" id="PIRSR601310-1"/>
    </source>
</evidence>
<dbReference type="Ensembl" id="ENSLLET00000051234.1">
    <property type="protein sequence ID" value="ENSLLEP00000049314.1"/>
    <property type="gene ID" value="ENSLLEG00000031040.1"/>
</dbReference>
<evidence type="ECO:0000256" key="5">
    <source>
        <dbReference type="PROSITE-ProRule" id="PRU00464"/>
    </source>
</evidence>
<reference evidence="8" key="1">
    <citation type="submission" date="2025-08" db="UniProtKB">
        <authorList>
            <consortium name="Ensembl"/>
        </authorList>
    </citation>
    <scope>IDENTIFICATION</scope>
</reference>
<dbReference type="InterPro" id="IPR019808">
    <property type="entry name" value="Histidine_triad_CS"/>
</dbReference>
<evidence type="ECO:0000256" key="6">
    <source>
        <dbReference type="SAM" id="SignalP"/>
    </source>
</evidence>
<dbReference type="PRINTS" id="PR00332">
    <property type="entry name" value="HISTRIAD"/>
</dbReference>
<feature type="short sequence motif" description="Histidine triad motif" evidence="4 5">
    <location>
        <begin position="164"/>
        <end position="168"/>
    </location>
</feature>